<proteinExistence type="predicted"/>
<reference evidence="3 4" key="1">
    <citation type="submission" date="2018-05" db="EMBL/GenBank/DDBJ databases">
        <title>Complete Genome Sequence of the Nonylphenol-Degrading Bacterium Sphingobium amiense DSM 16289T.</title>
        <authorList>
            <person name="Ootsuka M."/>
            <person name="Nishizawa T."/>
            <person name="Ohta H."/>
        </authorList>
    </citation>
    <scope>NUCLEOTIDE SEQUENCE [LARGE SCALE GENOMIC DNA]</scope>
    <source>
        <strain evidence="3 4">DSM 16289</strain>
    </source>
</reference>
<organism evidence="3 4">
    <name type="scientific">Sphingobium amiense</name>
    <dbReference type="NCBI Taxonomy" id="135719"/>
    <lineage>
        <taxon>Bacteria</taxon>
        <taxon>Pseudomonadati</taxon>
        <taxon>Pseudomonadota</taxon>
        <taxon>Alphaproteobacteria</taxon>
        <taxon>Sphingomonadales</taxon>
        <taxon>Sphingomonadaceae</taxon>
        <taxon>Sphingobium</taxon>
    </lineage>
</organism>
<dbReference type="Proteomes" id="UP000279959">
    <property type="component" value="Chromosome"/>
</dbReference>
<gene>
    <name evidence="3" type="ORF">SAMIE_1009040</name>
</gene>
<feature type="domain" description="Polyvalent protein metallopeptidase" evidence="2">
    <location>
        <begin position="136"/>
        <end position="215"/>
    </location>
</feature>
<dbReference type="InterPro" id="IPR013610">
    <property type="entry name" value="ArdC_N"/>
</dbReference>
<dbReference type="Pfam" id="PF18818">
    <property type="entry name" value="MPTase-PolyVal"/>
    <property type="match status" value="1"/>
</dbReference>
<dbReference type="InterPro" id="IPR041459">
    <property type="entry name" value="MPTase-PolyVal"/>
</dbReference>
<accession>A0A494VYC2</accession>
<dbReference type="AlphaFoldDB" id="A0A494VYC2"/>
<dbReference type="RefSeq" id="WP_269472500.1">
    <property type="nucleotide sequence ID" value="NZ_AP018664.1"/>
</dbReference>
<name>A0A494VYC2_9SPHN</name>
<dbReference type="KEGG" id="sami:SAMIE_1009040"/>
<dbReference type="Pfam" id="PF08401">
    <property type="entry name" value="ArdcN"/>
    <property type="match status" value="1"/>
</dbReference>
<evidence type="ECO:0000313" key="4">
    <source>
        <dbReference type="Proteomes" id="UP000279959"/>
    </source>
</evidence>
<feature type="domain" description="N-terminal" evidence="1">
    <location>
        <begin position="13"/>
        <end position="108"/>
    </location>
</feature>
<protein>
    <submittedName>
        <fullName evidence="3">DUF1738 domain-containing protein</fullName>
    </submittedName>
</protein>
<sequence>MGAALGQGGRGRWLRSGPALPRNALTGRNYSGINILLLWGEVIAKGHPSQSWLTFRQARQAGGAVRKGEHGCMVVYADRFIPETEKARAQDSGEAARAIPFLKRFTVFNVAQCEGLENKVLPDPAPLPERETIPIAEEVIAASGVDFRMGGDKAYYMPSLDIVQVPPQLAFFEQINFYRTCLHELTHATGHVSRLARDLSHGFGTAGYAREELIALSGQSAPCLTHT</sequence>
<evidence type="ECO:0000259" key="1">
    <source>
        <dbReference type="Pfam" id="PF08401"/>
    </source>
</evidence>
<keyword evidence="4" id="KW-1185">Reference proteome</keyword>
<dbReference type="EMBL" id="AP018664">
    <property type="protein sequence ID" value="BBD97403.1"/>
    <property type="molecule type" value="Genomic_DNA"/>
</dbReference>
<evidence type="ECO:0000259" key="2">
    <source>
        <dbReference type="Pfam" id="PF18818"/>
    </source>
</evidence>
<dbReference type="GO" id="GO:0003697">
    <property type="term" value="F:single-stranded DNA binding"/>
    <property type="evidence" value="ECO:0007669"/>
    <property type="project" value="InterPro"/>
</dbReference>
<evidence type="ECO:0000313" key="3">
    <source>
        <dbReference type="EMBL" id="BBD97403.1"/>
    </source>
</evidence>